<accession>A0A429ZDZ9</accession>
<dbReference type="SUPFAM" id="SSF52540">
    <property type="entry name" value="P-loop containing nucleoside triphosphate hydrolases"/>
    <property type="match status" value="1"/>
</dbReference>
<dbReference type="OrthoDB" id="2052561at2"/>
<dbReference type="Proteomes" id="UP000288490">
    <property type="component" value="Unassembled WGS sequence"/>
</dbReference>
<dbReference type="Pfam" id="PF01695">
    <property type="entry name" value="IstB_IS21"/>
    <property type="match status" value="1"/>
</dbReference>
<dbReference type="InterPro" id="IPR003593">
    <property type="entry name" value="AAA+_ATPase"/>
</dbReference>
<evidence type="ECO:0000313" key="2">
    <source>
        <dbReference type="EMBL" id="RST91918.1"/>
    </source>
</evidence>
<sequence>MALKMGCIEVPPSIIEKTGYIELDEHCDKPGHEKFSMMLLNNEVICPKCWVENKDKQIQVEQMEKHLLNSTKDKKDYLKRFSIVHNKSILDKGLKDYINKTNAESEIKKQASEVTRKIIENQRNVFLFGPAGTGKSHVAMGILMNINAISNDRRCLFVSVPKLYELIRKSYNSQYVDTLTEDDYLTRLNKADVLVLDDIGAELSMNTNKQASDFVTRILYSILNAREGKSTIVTSNHSIEQLGFILDERIISRIKTDVVYIDFGKVSDKREIVSTLKS</sequence>
<protein>
    <recommendedName>
        <fullName evidence="1">AAA+ ATPase domain-containing protein</fullName>
    </recommendedName>
</protein>
<evidence type="ECO:0000313" key="3">
    <source>
        <dbReference type="Proteomes" id="UP000288490"/>
    </source>
</evidence>
<keyword evidence="3" id="KW-1185">Reference proteome</keyword>
<dbReference type="CDD" id="cd00009">
    <property type="entry name" value="AAA"/>
    <property type="match status" value="1"/>
</dbReference>
<dbReference type="PANTHER" id="PTHR30050">
    <property type="entry name" value="CHROMOSOMAL REPLICATION INITIATOR PROTEIN DNAA"/>
    <property type="match status" value="1"/>
</dbReference>
<dbReference type="GO" id="GO:0005524">
    <property type="term" value="F:ATP binding"/>
    <property type="evidence" value="ECO:0007669"/>
    <property type="project" value="InterPro"/>
</dbReference>
<dbReference type="SMART" id="SM00382">
    <property type="entry name" value="AAA"/>
    <property type="match status" value="1"/>
</dbReference>
<comment type="caution">
    <text evidence="2">The sequence shown here is derived from an EMBL/GenBank/DDBJ whole genome shotgun (WGS) entry which is preliminary data.</text>
</comment>
<gene>
    <name evidence="2" type="ORF">CBF36_09340</name>
</gene>
<dbReference type="InterPro" id="IPR027417">
    <property type="entry name" value="P-loop_NTPase"/>
</dbReference>
<evidence type="ECO:0000259" key="1">
    <source>
        <dbReference type="SMART" id="SM00382"/>
    </source>
</evidence>
<dbReference type="Gene3D" id="3.40.50.300">
    <property type="entry name" value="P-loop containing nucleotide triphosphate hydrolases"/>
    <property type="match status" value="1"/>
</dbReference>
<reference evidence="2 3" key="1">
    <citation type="submission" date="2017-05" db="EMBL/GenBank/DDBJ databases">
        <title>Vagococcus spp. assemblies.</title>
        <authorList>
            <person name="Gulvik C.A."/>
        </authorList>
    </citation>
    <scope>NUCLEOTIDE SEQUENCE [LARGE SCALE GENOMIC DNA]</scope>
    <source>
        <strain evidence="2 3">SS1994</strain>
    </source>
</reference>
<dbReference type="PANTHER" id="PTHR30050:SF4">
    <property type="entry name" value="ATP-BINDING PROTEIN RV3427C IN INSERTION SEQUENCE-RELATED"/>
    <property type="match status" value="1"/>
</dbReference>
<proteinExistence type="predicted"/>
<dbReference type="GO" id="GO:0006260">
    <property type="term" value="P:DNA replication"/>
    <property type="evidence" value="ECO:0007669"/>
    <property type="project" value="TreeGrafter"/>
</dbReference>
<organism evidence="2 3">
    <name type="scientific">Vagococcus bubulae</name>
    <dbReference type="NCBI Taxonomy" id="1977868"/>
    <lineage>
        <taxon>Bacteria</taxon>
        <taxon>Bacillati</taxon>
        <taxon>Bacillota</taxon>
        <taxon>Bacilli</taxon>
        <taxon>Lactobacillales</taxon>
        <taxon>Enterococcaceae</taxon>
        <taxon>Vagococcus</taxon>
    </lineage>
</organism>
<dbReference type="EMBL" id="NGJT01000019">
    <property type="protein sequence ID" value="RST91918.1"/>
    <property type="molecule type" value="Genomic_DNA"/>
</dbReference>
<dbReference type="AlphaFoldDB" id="A0A429ZDZ9"/>
<feature type="domain" description="AAA+ ATPase" evidence="1">
    <location>
        <begin position="121"/>
        <end position="265"/>
    </location>
</feature>
<dbReference type="InterPro" id="IPR002611">
    <property type="entry name" value="IstB_ATP-bd"/>
</dbReference>
<dbReference type="RefSeq" id="WP_125958192.1">
    <property type="nucleotide sequence ID" value="NZ_NGJT01000019.1"/>
</dbReference>
<name>A0A429ZDZ9_9ENTE</name>